<gene>
    <name evidence="5" type="ORF">DFH07DRAFT_755920</name>
</gene>
<dbReference type="Gene3D" id="2.120.10.30">
    <property type="entry name" value="TolB, C-terminal domain"/>
    <property type="match status" value="2"/>
</dbReference>
<evidence type="ECO:0000256" key="2">
    <source>
        <dbReference type="SAM" id="MobiDB-lite"/>
    </source>
</evidence>
<dbReference type="Gene3D" id="3.40.50.720">
    <property type="entry name" value="NAD(P)-binding Rossmann-like Domain"/>
    <property type="match status" value="1"/>
</dbReference>
<dbReference type="GO" id="GO:0070403">
    <property type="term" value="F:NAD+ binding"/>
    <property type="evidence" value="ECO:0007669"/>
    <property type="project" value="InterPro"/>
</dbReference>
<evidence type="ECO:0000259" key="4">
    <source>
        <dbReference type="Pfam" id="PF02737"/>
    </source>
</evidence>
<dbReference type="InterPro" id="IPR036291">
    <property type="entry name" value="NAD(P)-bd_dom_sf"/>
</dbReference>
<evidence type="ECO:0008006" key="7">
    <source>
        <dbReference type="Google" id="ProtNLM"/>
    </source>
</evidence>
<dbReference type="InterPro" id="IPR011042">
    <property type="entry name" value="6-blade_b-propeller_TolB-like"/>
</dbReference>
<dbReference type="GO" id="GO:0016616">
    <property type="term" value="F:oxidoreductase activity, acting on the CH-OH group of donors, NAD or NADP as acceptor"/>
    <property type="evidence" value="ECO:0007669"/>
    <property type="project" value="InterPro"/>
</dbReference>
<dbReference type="InterPro" id="IPR008927">
    <property type="entry name" value="6-PGluconate_DH-like_C_sf"/>
</dbReference>
<proteinExistence type="predicted"/>
<name>A0AAD7MS92_9AGAR</name>
<dbReference type="SUPFAM" id="SSF101898">
    <property type="entry name" value="NHL repeat"/>
    <property type="match status" value="1"/>
</dbReference>
<dbReference type="PANTHER" id="PTHR48075">
    <property type="entry name" value="3-HYDROXYACYL-COA DEHYDROGENASE FAMILY PROTEIN"/>
    <property type="match status" value="1"/>
</dbReference>
<reference evidence="5" key="1">
    <citation type="submission" date="2023-03" db="EMBL/GenBank/DDBJ databases">
        <title>Massive genome expansion in bonnet fungi (Mycena s.s.) driven by repeated elements and novel gene families across ecological guilds.</title>
        <authorList>
            <consortium name="Lawrence Berkeley National Laboratory"/>
            <person name="Harder C.B."/>
            <person name="Miyauchi S."/>
            <person name="Viragh M."/>
            <person name="Kuo A."/>
            <person name="Thoen E."/>
            <person name="Andreopoulos B."/>
            <person name="Lu D."/>
            <person name="Skrede I."/>
            <person name="Drula E."/>
            <person name="Henrissat B."/>
            <person name="Morin E."/>
            <person name="Kohler A."/>
            <person name="Barry K."/>
            <person name="LaButti K."/>
            <person name="Morin E."/>
            <person name="Salamov A."/>
            <person name="Lipzen A."/>
            <person name="Mereny Z."/>
            <person name="Hegedus B."/>
            <person name="Baldrian P."/>
            <person name="Stursova M."/>
            <person name="Weitz H."/>
            <person name="Taylor A."/>
            <person name="Grigoriev I.V."/>
            <person name="Nagy L.G."/>
            <person name="Martin F."/>
            <person name="Kauserud H."/>
        </authorList>
    </citation>
    <scope>NUCLEOTIDE SEQUENCE</scope>
    <source>
        <strain evidence="5">CBHHK188m</strain>
    </source>
</reference>
<feature type="domain" description="3-hydroxyacyl-CoA dehydrogenase C-terminal" evidence="3">
    <location>
        <begin position="185"/>
        <end position="247"/>
    </location>
</feature>
<feature type="region of interest" description="Disordered" evidence="2">
    <location>
        <begin position="479"/>
        <end position="498"/>
    </location>
</feature>
<evidence type="ECO:0000313" key="5">
    <source>
        <dbReference type="EMBL" id="KAJ7730970.1"/>
    </source>
</evidence>
<dbReference type="Gene3D" id="1.10.1040.10">
    <property type="entry name" value="N-(1-d-carboxylethyl)-l-norvaline Dehydrogenase, domain 2"/>
    <property type="match status" value="1"/>
</dbReference>
<dbReference type="SUPFAM" id="SSF48179">
    <property type="entry name" value="6-phosphogluconate dehydrogenase C-terminal domain-like"/>
    <property type="match status" value="1"/>
</dbReference>
<dbReference type="Proteomes" id="UP001215280">
    <property type="component" value="Unassembled WGS sequence"/>
</dbReference>
<dbReference type="InterPro" id="IPR006108">
    <property type="entry name" value="3HC_DH_C"/>
</dbReference>
<dbReference type="InterPro" id="IPR013328">
    <property type="entry name" value="6PGD_dom2"/>
</dbReference>
<dbReference type="PANTHER" id="PTHR48075:SF3">
    <property type="entry name" value="3-HYDROXYACYL-COA DEHYDROGENASE"/>
    <property type="match status" value="1"/>
</dbReference>
<keyword evidence="1" id="KW-0560">Oxidoreductase</keyword>
<dbReference type="InterPro" id="IPR000033">
    <property type="entry name" value="LDLR_classB_rpt"/>
</dbReference>
<accession>A0AAD7MS92</accession>
<dbReference type="Pfam" id="PF00725">
    <property type="entry name" value="3HCDH"/>
    <property type="match status" value="1"/>
</dbReference>
<sequence length="562" mass="61804">MPYRQLSSVAGRPFVVLGAGVLGRRVAMMWLTRGESVHLVDPSAKALTEGSRYISENLGNFIAAHVPDGKPGKLATFQDRAEAIKSAWIVVAVVPENVSLETRLLGELDAILPPDCILASNSSSTGSEIFEKVQNKERLINTHYMPPQLLPLQIMPNPYTDPAVVTLLLNESVRHGLQAYHESAGLIFNRIWAAMTRESLQALAQKEAGAEHVDALMKNVLGMNHGVFEMLNNVGLDVALEIETQYACGRATQIHLPVQETAKDRVVFLDIAKGEIQSLSVDGRERKTLIAKLPSLPDGVQIDNRPGKGHIYWTSMGTNSNTNSGFLSRCNMDGSDVTTIVPPGATCTPKQLVLRTQSEYLYWSDREGASVWRCKLDGSQLETLYRSATTAEQRQDPRTWCVGIALDKQRGLVYWTQRGPPRGNVGRILRASVDPPADSSPEMRTDVEVLFNNLPEPIDLECHDGFLYWTDRGEPPFGNSLNRADVSEPLRPTSPPRGPSRDLVIAEHFHEPIGLTIDHVKGKVYVADLFGSVWVTELDGTHKTALLSNSGNFTGITFCPAK</sequence>
<comment type="caution">
    <text evidence="5">The sequence shown here is derived from an EMBL/GenBank/DDBJ whole genome shotgun (WGS) entry which is preliminary data.</text>
</comment>
<dbReference type="InterPro" id="IPR006176">
    <property type="entry name" value="3-OHacyl-CoA_DH_NAD-bd"/>
</dbReference>
<dbReference type="Pfam" id="PF02737">
    <property type="entry name" value="3HCDH_N"/>
    <property type="match status" value="1"/>
</dbReference>
<dbReference type="SMART" id="SM00135">
    <property type="entry name" value="LY"/>
    <property type="match status" value="4"/>
</dbReference>
<evidence type="ECO:0000256" key="1">
    <source>
        <dbReference type="ARBA" id="ARBA00023002"/>
    </source>
</evidence>
<dbReference type="GO" id="GO:0006631">
    <property type="term" value="P:fatty acid metabolic process"/>
    <property type="evidence" value="ECO:0007669"/>
    <property type="project" value="InterPro"/>
</dbReference>
<dbReference type="EMBL" id="JARJLG010000186">
    <property type="protein sequence ID" value="KAJ7730970.1"/>
    <property type="molecule type" value="Genomic_DNA"/>
</dbReference>
<dbReference type="AlphaFoldDB" id="A0AAD7MS92"/>
<evidence type="ECO:0000259" key="3">
    <source>
        <dbReference type="Pfam" id="PF00725"/>
    </source>
</evidence>
<evidence type="ECO:0000313" key="6">
    <source>
        <dbReference type="Proteomes" id="UP001215280"/>
    </source>
</evidence>
<dbReference type="SUPFAM" id="SSF51735">
    <property type="entry name" value="NAD(P)-binding Rossmann-fold domains"/>
    <property type="match status" value="1"/>
</dbReference>
<feature type="domain" description="3-hydroxyacyl-CoA dehydrogenase NAD binding" evidence="4">
    <location>
        <begin position="16"/>
        <end position="168"/>
    </location>
</feature>
<keyword evidence="6" id="KW-1185">Reference proteome</keyword>
<organism evidence="5 6">
    <name type="scientific">Mycena maculata</name>
    <dbReference type="NCBI Taxonomy" id="230809"/>
    <lineage>
        <taxon>Eukaryota</taxon>
        <taxon>Fungi</taxon>
        <taxon>Dikarya</taxon>
        <taxon>Basidiomycota</taxon>
        <taxon>Agaricomycotina</taxon>
        <taxon>Agaricomycetes</taxon>
        <taxon>Agaricomycetidae</taxon>
        <taxon>Agaricales</taxon>
        <taxon>Marasmiineae</taxon>
        <taxon>Mycenaceae</taxon>
        <taxon>Mycena</taxon>
    </lineage>
</organism>
<protein>
    <recommendedName>
        <fullName evidence="7">3-hydroxyacyl-CoA dehydrogenase</fullName>
    </recommendedName>
</protein>